<dbReference type="InterPro" id="IPR052951">
    <property type="entry name" value="Tellurite_res_ion_channel"/>
</dbReference>
<feature type="transmembrane region" description="Helical" evidence="6">
    <location>
        <begin position="224"/>
        <end position="246"/>
    </location>
</feature>
<gene>
    <name evidence="7" type="ORF">C3B61_09455</name>
</gene>
<organism evidence="7 8">
    <name type="scientific">Cryobacterium zongtaii</name>
    <dbReference type="NCBI Taxonomy" id="1259217"/>
    <lineage>
        <taxon>Bacteria</taxon>
        <taxon>Bacillati</taxon>
        <taxon>Actinomycetota</taxon>
        <taxon>Actinomycetes</taxon>
        <taxon>Micrococcales</taxon>
        <taxon>Microbacteriaceae</taxon>
        <taxon>Cryobacterium</taxon>
    </lineage>
</organism>
<feature type="transmembrane region" description="Helical" evidence="6">
    <location>
        <begin position="258"/>
        <end position="277"/>
    </location>
</feature>
<dbReference type="GO" id="GO:0005886">
    <property type="term" value="C:plasma membrane"/>
    <property type="evidence" value="ECO:0007669"/>
    <property type="project" value="TreeGrafter"/>
</dbReference>
<dbReference type="InterPro" id="IPR038665">
    <property type="entry name" value="Voltage-dep_anion_channel_sf"/>
</dbReference>
<evidence type="ECO:0000313" key="8">
    <source>
        <dbReference type="Proteomes" id="UP000237340"/>
    </source>
</evidence>
<keyword evidence="3 6" id="KW-1133">Transmembrane helix</keyword>
<proteinExistence type="predicted"/>
<keyword evidence="8" id="KW-1185">Reference proteome</keyword>
<dbReference type="InterPro" id="IPR004695">
    <property type="entry name" value="SLAC1/Mae1/Ssu1/TehA"/>
</dbReference>
<dbReference type="Gene3D" id="1.50.10.150">
    <property type="entry name" value="Voltage-dependent anion channel"/>
    <property type="match status" value="1"/>
</dbReference>
<dbReference type="Proteomes" id="UP000237340">
    <property type="component" value="Unassembled WGS sequence"/>
</dbReference>
<keyword evidence="2 6" id="KW-0812">Transmembrane</keyword>
<sequence>MPDDVGTTLTSHVRPRGDNAMTPAPRSRVRSTRTGRAPLSSLGIPFGLSGLAGTWTMAAHTSLTPNIIAEGLWILAAAAWIVVVTNYLRRSGYHGGSIGEDLRDPVQGPFASLAPTSALLVCTHYAQYFPIVGRIATGVFMVIGLLFGAWFLAQFALRERSIDSIHGGYLLPTVAAAFIIGQGAGTFGWTLLGEAAIAVGILFWLMLGTIILARIAFRPAPPDALLPTFAIWSAPPAVAGNAWFAVNGGRVDLVETMLLGAFVVLILVQLMMLGTYWRLPFTLGFWAFTFTAASSGTYTAHWLALWGGPGHAVWAWLAIGVATMLIGSIAVRSVALLSGRTGKTSWADPKPGESGPCSP</sequence>
<dbReference type="GO" id="GO:0046583">
    <property type="term" value="F:monoatomic cation efflux transmembrane transporter activity"/>
    <property type="evidence" value="ECO:0007669"/>
    <property type="project" value="TreeGrafter"/>
</dbReference>
<dbReference type="Pfam" id="PF03595">
    <property type="entry name" value="SLAC1"/>
    <property type="match status" value="1"/>
</dbReference>
<evidence type="ECO:0000256" key="4">
    <source>
        <dbReference type="ARBA" id="ARBA00023136"/>
    </source>
</evidence>
<evidence type="ECO:0000256" key="1">
    <source>
        <dbReference type="ARBA" id="ARBA00004141"/>
    </source>
</evidence>
<accession>A0A2S3ZFT6</accession>
<feature type="transmembrane region" description="Helical" evidence="6">
    <location>
        <begin position="284"/>
        <end position="307"/>
    </location>
</feature>
<reference evidence="7 8" key="1">
    <citation type="submission" date="2018-01" db="EMBL/GenBank/DDBJ databases">
        <title>Cryobacterium sp. nov., from glaciers in China.</title>
        <authorList>
            <person name="Liu Q."/>
            <person name="Xin Y.-H."/>
        </authorList>
    </citation>
    <scope>NUCLEOTIDE SEQUENCE [LARGE SCALE GENOMIC DNA]</scope>
    <source>
        <strain evidence="7 8">TMN-42</strain>
    </source>
</reference>
<dbReference type="PANTHER" id="PTHR37955:SF1">
    <property type="entry name" value="DEP DOMAIN-CONTAINING PROTEIN"/>
    <property type="match status" value="1"/>
</dbReference>
<evidence type="ECO:0000256" key="2">
    <source>
        <dbReference type="ARBA" id="ARBA00022692"/>
    </source>
</evidence>
<dbReference type="EMBL" id="PPXD01000011">
    <property type="protein sequence ID" value="POH65981.1"/>
    <property type="molecule type" value="Genomic_DNA"/>
</dbReference>
<feature type="transmembrane region" description="Helical" evidence="6">
    <location>
        <begin position="67"/>
        <end position="88"/>
    </location>
</feature>
<feature type="region of interest" description="Disordered" evidence="5">
    <location>
        <begin position="1"/>
        <end position="34"/>
    </location>
</feature>
<name>A0A2S3ZFT6_9MICO</name>
<feature type="transmembrane region" description="Helical" evidence="6">
    <location>
        <begin position="135"/>
        <end position="157"/>
    </location>
</feature>
<feature type="transmembrane region" description="Helical" evidence="6">
    <location>
        <begin position="313"/>
        <end position="335"/>
    </location>
</feature>
<evidence type="ECO:0000256" key="6">
    <source>
        <dbReference type="SAM" id="Phobius"/>
    </source>
</evidence>
<dbReference type="PANTHER" id="PTHR37955">
    <property type="entry name" value="TELLURITE RESISTANCE PROTEIN TEHA"/>
    <property type="match status" value="1"/>
</dbReference>
<feature type="transmembrane region" description="Helical" evidence="6">
    <location>
        <begin position="109"/>
        <end position="129"/>
    </location>
</feature>
<evidence type="ECO:0000256" key="3">
    <source>
        <dbReference type="ARBA" id="ARBA00022989"/>
    </source>
</evidence>
<evidence type="ECO:0000256" key="5">
    <source>
        <dbReference type="SAM" id="MobiDB-lite"/>
    </source>
</evidence>
<feature type="transmembrane region" description="Helical" evidence="6">
    <location>
        <begin position="169"/>
        <end position="189"/>
    </location>
</feature>
<comment type="subcellular location">
    <subcellularLocation>
        <location evidence="1">Membrane</location>
        <topology evidence="1">Multi-pass membrane protein</topology>
    </subcellularLocation>
</comment>
<protein>
    <submittedName>
        <fullName evidence="7">C4-dicarboxylate transporter</fullName>
    </submittedName>
</protein>
<keyword evidence="4 6" id="KW-0472">Membrane</keyword>
<dbReference type="AlphaFoldDB" id="A0A2S3ZFT6"/>
<feature type="transmembrane region" description="Helical" evidence="6">
    <location>
        <begin position="37"/>
        <end position="55"/>
    </location>
</feature>
<feature type="transmembrane region" description="Helical" evidence="6">
    <location>
        <begin position="195"/>
        <end position="217"/>
    </location>
</feature>
<comment type="caution">
    <text evidence="7">The sequence shown here is derived from an EMBL/GenBank/DDBJ whole genome shotgun (WGS) entry which is preliminary data.</text>
</comment>
<evidence type="ECO:0000313" key="7">
    <source>
        <dbReference type="EMBL" id="POH65981.1"/>
    </source>
</evidence>